<dbReference type="GO" id="GO:0005886">
    <property type="term" value="C:plasma membrane"/>
    <property type="evidence" value="ECO:0007669"/>
    <property type="project" value="TreeGrafter"/>
</dbReference>
<gene>
    <name evidence="8" type="ORF">ATEG_05790</name>
</gene>
<evidence type="ECO:0000256" key="4">
    <source>
        <dbReference type="ARBA" id="ARBA00023136"/>
    </source>
</evidence>
<dbReference type="Proteomes" id="UP000007963">
    <property type="component" value="Unassembled WGS sequence"/>
</dbReference>
<dbReference type="STRING" id="341663.Q0CKJ4"/>
<dbReference type="Pfam" id="PF00955">
    <property type="entry name" value="HCO3_cotransp"/>
    <property type="match status" value="2"/>
</dbReference>
<dbReference type="eggNOG" id="KOG1172">
    <property type="taxonomic scope" value="Eukaryota"/>
</dbReference>
<dbReference type="RefSeq" id="XP_001214968.1">
    <property type="nucleotide sequence ID" value="XM_001214968.1"/>
</dbReference>
<feature type="compositionally biased region" description="Polar residues" evidence="5">
    <location>
        <begin position="860"/>
        <end position="873"/>
    </location>
</feature>
<dbReference type="EMBL" id="CH476601">
    <property type="protein sequence ID" value="EAU33551.1"/>
    <property type="molecule type" value="Genomic_DNA"/>
</dbReference>
<dbReference type="HOGENOM" id="CLU_307359_0_0_1"/>
<evidence type="ECO:0000256" key="2">
    <source>
        <dbReference type="ARBA" id="ARBA00022692"/>
    </source>
</evidence>
<feature type="domain" description="Bicarbonate transporter-like transmembrane" evidence="7">
    <location>
        <begin position="391"/>
        <end position="483"/>
    </location>
</feature>
<keyword evidence="4 6" id="KW-0472">Membrane</keyword>
<feature type="transmembrane region" description="Helical" evidence="6">
    <location>
        <begin position="784"/>
        <end position="803"/>
    </location>
</feature>
<feature type="transmembrane region" description="Helical" evidence="6">
    <location>
        <begin position="709"/>
        <end position="726"/>
    </location>
</feature>
<dbReference type="GO" id="GO:0080139">
    <property type="term" value="F:borate efflux transmembrane transporter activity"/>
    <property type="evidence" value="ECO:0007669"/>
    <property type="project" value="TreeGrafter"/>
</dbReference>
<feature type="domain" description="Bicarbonate transporter-like transmembrane" evidence="7">
    <location>
        <begin position="490"/>
        <end position="839"/>
    </location>
</feature>
<dbReference type="GO" id="GO:0005452">
    <property type="term" value="F:solute:inorganic anion antiporter activity"/>
    <property type="evidence" value="ECO:0007669"/>
    <property type="project" value="InterPro"/>
</dbReference>
<dbReference type="PANTHER" id="PTHR11453">
    <property type="entry name" value="ANION EXCHANGE PROTEIN"/>
    <property type="match status" value="1"/>
</dbReference>
<feature type="transmembrane region" description="Helical" evidence="6">
    <location>
        <begin position="530"/>
        <end position="546"/>
    </location>
</feature>
<reference evidence="9" key="1">
    <citation type="submission" date="2005-09" db="EMBL/GenBank/DDBJ databases">
        <title>Annotation of the Aspergillus terreus NIH2624 genome.</title>
        <authorList>
            <person name="Birren B.W."/>
            <person name="Lander E.S."/>
            <person name="Galagan J.E."/>
            <person name="Nusbaum C."/>
            <person name="Devon K."/>
            <person name="Henn M."/>
            <person name="Ma L.-J."/>
            <person name="Jaffe D.B."/>
            <person name="Butler J."/>
            <person name="Alvarez P."/>
            <person name="Gnerre S."/>
            <person name="Grabherr M."/>
            <person name="Kleber M."/>
            <person name="Mauceli E.W."/>
            <person name="Brockman W."/>
            <person name="Rounsley S."/>
            <person name="Young S.K."/>
            <person name="LaButti K."/>
            <person name="Pushparaj V."/>
            <person name="DeCaprio D."/>
            <person name="Crawford M."/>
            <person name="Koehrsen M."/>
            <person name="Engels R."/>
            <person name="Montgomery P."/>
            <person name="Pearson M."/>
            <person name="Howarth C."/>
            <person name="Larson L."/>
            <person name="Luoma S."/>
            <person name="White J."/>
            <person name="Alvarado L."/>
            <person name="Kodira C.D."/>
            <person name="Zeng Q."/>
            <person name="Oleary S."/>
            <person name="Yandava C."/>
            <person name="Denning D.W."/>
            <person name="Nierman W.C."/>
            <person name="Milne T."/>
            <person name="Madden K."/>
        </authorList>
    </citation>
    <scope>NUCLEOTIDE SEQUENCE [LARGE SCALE GENOMIC DNA]</scope>
    <source>
        <strain evidence="9">NIH 2624 / FGSC A1156</strain>
    </source>
</reference>
<feature type="transmembrane region" description="Helical" evidence="6">
    <location>
        <begin position="428"/>
        <end position="448"/>
    </location>
</feature>
<evidence type="ECO:0000313" key="9">
    <source>
        <dbReference type="Proteomes" id="UP000007963"/>
    </source>
</evidence>
<name>Q0CKJ4_ASPTN</name>
<feature type="transmembrane region" description="Helical" evidence="6">
    <location>
        <begin position="455"/>
        <end position="473"/>
    </location>
</feature>
<evidence type="ECO:0000256" key="3">
    <source>
        <dbReference type="ARBA" id="ARBA00022989"/>
    </source>
</evidence>
<dbReference type="OrthoDB" id="1735926at2759"/>
<comment type="subcellular location">
    <subcellularLocation>
        <location evidence="1">Membrane</location>
        <topology evidence="1">Multi-pass membrane protein</topology>
    </subcellularLocation>
</comment>
<feature type="transmembrane region" description="Helical" evidence="6">
    <location>
        <begin position="581"/>
        <end position="600"/>
    </location>
</feature>
<keyword evidence="3 6" id="KW-1133">Transmembrane helix</keyword>
<dbReference type="SUPFAM" id="SSF54593">
    <property type="entry name" value="Glyoxalase/Bleomycin resistance protein/Dihydroxybiphenyl dioxygenase"/>
    <property type="match status" value="1"/>
</dbReference>
<dbReference type="InterPro" id="IPR011531">
    <property type="entry name" value="HCO3_transpt-like_TM_dom"/>
</dbReference>
<proteinExistence type="predicted"/>
<feature type="region of interest" description="Disordered" evidence="5">
    <location>
        <begin position="848"/>
        <end position="940"/>
    </location>
</feature>
<dbReference type="PANTHER" id="PTHR11453:SF82">
    <property type="entry name" value="BORON TRANSPORTER 1"/>
    <property type="match status" value="1"/>
</dbReference>
<dbReference type="GO" id="GO:0000324">
    <property type="term" value="C:fungal-type vacuole"/>
    <property type="evidence" value="ECO:0007669"/>
    <property type="project" value="TreeGrafter"/>
</dbReference>
<keyword evidence="2 6" id="KW-0812">Transmembrane</keyword>
<feature type="transmembrane region" description="Helical" evidence="6">
    <location>
        <begin position="364"/>
        <end position="382"/>
    </location>
</feature>
<evidence type="ECO:0000256" key="1">
    <source>
        <dbReference type="ARBA" id="ARBA00004141"/>
    </source>
</evidence>
<dbReference type="Gene3D" id="3.10.180.10">
    <property type="entry name" value="2,3-Dihydroxybiphenyl 1,2-Dioxygenase, domain 1"/>
    <property type="match status" value="1"/>
</dbReference>
<accession>Q0CKJ4</accession>
<dbReference type="AlphaFoldDB" id="Q0CKJ4"/>
<protein>
    <recommendedName>
        <fullName evidence="7">Bicarbonate transporter-like transmembrane domain-containing protein</fullName>
    </recommendedName>
</protein>
<sequence>MQQNSHNPTRLRQIALLASDLSAAEDTLNTVLGTEVVFRDAQVAQWGLRNFLIAIGGDIIEVVSPFRDGTTAGRLLKKRGDGGYMIIMQTLDAVARKNYIESHGLSKVIFSHETQDGYCIQYHPKGIPGGMMPELDSHKPSPENPEPLMSPFSPWHACGTDYKSYSAGMRRASHLQLLQATCRLKPGEKDTEGAARTWEQVFGAKREGSELVFTNSRLKFTKGVDGLPEGLESITIGVKEKARYDDILRRAGNQNVYRDGRAVMLGVEWRFVPLPDSEARRLWLSYVTASREGTNCPNGGALHADAGDEEPDDAHSIITPSKHTPKAFRVLRGSVSTGGPLRPFRLVKQDIVNLRRRYVSDWTLFNQLVFASAVYVFFTNLLPGITFASDLFCVQPLNILGVTGPFSVLAENIYALCQEVFDVPFLPFMAWSLIHAGWLHYILAIINAHDWTMRYVTTFATEIFSLLNSIIYFHKAIQELERAHASLSFAAFLYAVIGAVGTMLLAIFLSTAESWKPLFHRYIRMGLTEYAAAISIIVFIGLPHVGELANLDKMTLPVSETFRPTSPDRDRFFVEFWKLPVGWIFAAIIPGIIITILFFFDHEVSSIICTIDRYGTRKPGGFAWDIVLLGTTTALCGILGIPPANGLLPQAPLHSESLMHLEMEQRTVIVDGEEKVETHEVKRVYEQRWSSFLHAGAILAFVSPPLMKVLGLTPTSVLAGLFMFMGEQSLSVNPILYRTFYLLTPPSELPPLPMSLADPRHRDCTIPATDETSTPPPRPSYIPVHLYTILQIVTTVIIFIVTLTRGAPAFPVIIVALVPFRLLVMKRWWPREYLRFVDAWACREGTPEDDEDAAAKQDEMSGSNDGHGNNQEDGLSGGVFAPHGEEHQPKTSPESGNNGADHDWIELDFRTRADEELAPDPCPALRRAPKAKRKAPSGSPALYEIMQTINDHAEYGASTVAN</sequence>
<evidence type="ECO:0000256" key="5">
    <source>
        <dbReference type="SAM" id="MobiDB-lite"/>
    </source>
</evidence>
<dbReference type="InterPro" id="IPR029068">
    <property type="entry name" value="Glyas_Bleomycin-R_OHBP_Dase"/>
</dbReference>
<dbReference type="GeneID" id="4321870"/>
<dbReference type="VEuPathDB" id="FungiDB:ATEG_05790"/>
<feature type="transmembrane region" description="Helical" evidence="6">
    <location>
        <begin position="485"/>
        <end position="509"/>
    </location>
</feature>
<organism evidence="8 9">
    <name type="scientific">Aspergillus terreus (strain NIH 2624 / FGSC A1156)</name>
    <dbReference type="NCBI Taxonomy" id="341663"/>
    <lineage>
        <taxon>Eukaryota</taxon>
        <taxon>Fungi</taxon>
        <taxon>Dikarya</taxon>
        <taxon>Ascomycota</taxon>
        <taxon>Pezizomycotina</taxon>
        <taxon>Eurotiomycetes</taxon>
        <taxon>Eurotiomycetidae</taxon>
        <taxon>Eurotiales</taxon>
        <taxon>Aspergillaceae</taxon>
        <taxon>Aspergillus</taxon>
        <taxon>Aspergillus subgen. Circumdati</taxon>
    </lineage>
</organism>
<evidence type="ECO:0000256" key="6">
    <source>
        <dbReference type="SAM" id="Phobius"/>
    </source>
</evidence>
<evidence type="ECO:0000259" key="7">
    <source>
        <dbReference type="Pfam" id="PF00955"/>
    </source>
</evidence>
<dbReference type="InterPro" id="IPR003020">
    <property type="entry name" value="HCO3_transpt_euk"/>
</dbReference>
<dbReference type="GO" id="GO:0050801">
    <property type="term" value="P:monoatomic ion homeostasis"/>
    <property type="evidence" value="ECO:0007669"/>
    <property type="project" value="TreeGrafter"/>
</dbReference>
<feature type="compositionally biased region" description="Basic and acidic residues" evidence="5">
    <location>
        <begin position="900"/>
        <end position="915"/>
    </location>
</feature>
<feature type="transmembrane region" description="Helical" evidence="6">
    <location>
        <begin position="621"/>
        <end position="641"/>
    </location>
</feature>
<evidence type="ECO:0000313" key="8">
    <source>
        <dbReference type="EMBL" id="EAU33551.1"/>
    </source>
</evidence>
<dbReference type="GO" id="GO:0006820">
    <property type="term" value="P:monoatomic anion transport"/>
    <property type="evidence" value="ECO:0007669"/>
    <property type="project" value="InterPro"/>
</dbReference>
<feature type="transmembrane region" description="Helical" evidence="6">
    <location>
        <begin position="809"/>
        <end position="825"/>
    </location>
</feature>